<organism evidence="7 8">
    <name type="scientific">Clostridium butyricum</name>
    <dbReference type="NCBI Taxonomy" id="1492"/>
    <lineage>
        <taxon>Bacteria</taxon>
        <taxon>Bacillati</taxon>
        <taxon>Bacillota</taxon>
        <taxon>Clostridia</taxon>
        <taxon>Eubacteriales</taxon>
        <taxon>Clostridiaceae</taxon>
        <taxon>Clostridium</taxon>
    </lineage>
</organism>
<dbReference type="PANTHER" id="PTHR43723:SF1">
    <property type="entry name" value="COBALT TRANSPORT PROTEIN CBIQ"/>
    <property type="match status" value="1"/>
</dbReference>
<keyword evidence="5 6" id="KW-0472">Membrane</keyword>
<dbReference type="AlphaFoldDB" id="A0A2S7F9U4"/>
<accession>A0A2S7F9U4</accession>
<dbReference type="InterPro" id="IPR003339">
    <property type="entry name" value="ABC/ECF_trnsptr_transmembrane"/>
</dbReference>
<name>A0A2S7F9U4_CLOBU</name>
<feature type="transmembrane region" description="Helical" evidence="6">
    <location>
        <begin position="21"/>
        <end position="52"/>
    </location>
</feature>
<evidence type="ECO:0000313" key="8">
    <source>
        <dbReference type="Proteomes" id="UP000238081"/>
    </source>
</evidence>
<dbReference type="GO" id="GO:0043190">
    <property type="term" value="C:ATP-binding cassette (ABC) transporter complex"/>
    <property type="evidence" value="ECO:0007669"/>
    <property type="project" value="InterPro"/>
</dbReference>
<keyword evidence="3 6" id="KW-0812">Transmembrane</keyword>
<dbReference type="Proteomes" id="UP000238081">
    <property type="component" value="Unassembled WGS sequence"/>
</dbReference>
<dbReference type="EMBL" id="LRDH01000108">
    <property type="protein sequence ID" value="PPV14458.1"/>
    <property type="molecule type" value="Genomic_DNA"/>
</dbReference>
<dbReference type="InterPro" id="IPR012809">
    <property type="entry name" value="ECF_CbiQ"/>
</dbReference>
<feature type="transmembrane region" description="Helical" evidence="6">
    <location>
        <begin position="64"/>
        <end position="86"/>
    </location>
</feature>
<keyword evidence="2" id="KW-1003">Cell membrane</keyword>
<evidence type="ECO:0000256" key="2">
    <source>
        <dbReference type="ARBA" id="ARBA00022475"/>
    </source>
</evidence>
<dbReference type="InterPro" id="IPR052770">
    <property type="entry name" value="Cobalt_transport_CbiQ"/>
</dbReference>
<reference evidence="7 8" key="1">
    <citation type="submission" date="2016-01" db="EMBL/GenBank/DDBJ databases">
        <title>Characterization of the Clostridium difficile lineages that are prevalent in Hong Kong and China.</title>
        <authorList>
            <person name="Kwok J.S.-L."/>
            <person name="Lam W.-Y."/>
            <person name="Ip M."/>
            <person name="Chan T.-F."/>
            <person name="Hawkey P.M."/>
            <person name="Tsui S.K.-W."/>
        </authorList>
    </citation>
    <scope>NUCLEOTIDE SEQUENCE [LARGE SCALE GENOMIC DNA]</scope>
    <source>
        <strain evidence="7 8">300064</strain>
    </source>
</reference>
<evidence type="ECO:0000256" key="5">
    <source>
        <dbReference type="ARBA" id="ARBA00023136"/>
    </source>
</evidence>
<sequence length="256" mass="29283">MERKIDSYAYKSKLRKINPAFKVIFAFLTLLICIIADNIYVSLAIIVSMGFITIFKGGIKFHEYMSLMSIPLVFMILGSIAIVFGVSMSPIGDYNLHLCGFYLYTSDENIMKTMEIVMKAFGAISAMYMMTLSTNTSEIISVLRKAHIPKIIIELMNMIYRFIFILIDVQCKMKNSAQSRLGYIDFKTSCYSFGSTASNLLIVSLKKANTYYNAMESRCYNGDMLFLEEEKKVKTIHVVLACIYFSILIFIWYIAK</sequence>
<dbReference type="CDD" id="cd16914">
    <property type="entry name" value="EcfT"/>
    <property type="match status" value="1"/>
</dbReference>
<comment type="caution">
    <text evidence="7">The sequence shown here is derived from an EMBL/GenBank/DDBJ whole genome shotgun (WGS) entry which is preliminary data.</text>
</comment>
<evidence type="ECO:0000256" key="3">
    <source>
        <dbReference type="ARBA" id="ARBA00022692"/>
    </source>
</evidence>
<comment type="subcellular location">
    <subcellularLocation>
        <location evidence="1">Cell membrane</location>
        <topology evidence="1">Multi-pass membrane protein</topology>
    </subcellularLocation>
</comment>
<dbReference type="PANTHER" id="PTHR43723">
    <property type="entry name" value="COBALT TRANSPORT PROTEIN CBIQ"/>
    <property type="match status" value="1"/>
</dbReference>
<dbReference type="Pfam" id="PF02361">
    <property type="entry name" value="CbiQ"/>
    <property type="match status" value="1"/>
</dbReference>
<feature type="transmembrane region" description="Helical" evidence="6">
    <location>
        <begin position="236"/>
        <end position="255"/>
    </location>
</feature>
<evidence type="ECO:0000256" key="4">
    <source>
        <dbReference type="ARBA" id="ARBA00022989"/>
    </source>
</evidence>
<gene>
    <name evidence="7" type="ORF">AWN73_13790</name>
</gene>
<evidence type="ECO:0000256" key="1">
    <source>
        <dbReference type="ARBA" id="ARBA00004651"/>
    </source>
</evidence>
<dbReference type="GO" id="GO:0006824">
    <property type="term" value="P:cobalt ion transport"/>
    <property type="evidence" value="ECO:0007669"/>
    <property type="project" value="InterPro"/>
</dbReference>
<evidence type="ECO:0000256" key="6">
    <source>
        <dbReference type="SAM" id="Phobius"/>
    </source>
</evidence>
<protein>
    <submittedName>
        <fullName evidence="7">Cobalt ABC transporter permease</fullName>
    </submittedName>
</protein>
<dbReference type="NCBIfam" id="TIGR02454">
    <property type="entry name" value="ECF_T_CbiQ"/>
    <property type="match status" value="1"/>
</dbReference>
<evidence type="ECO:0000313" key="7">
    <source>
        <dbReference type="EMBL" id="PPV14458.1"/>
    </source>
</evidence>
<proteinExistence type="predicted"/>
<keyword evidence="4 6" id="KW-1133">Transmembrane helix</keyword>
<dbReference type="RefSeq" id="WP_027634891.1">
    <property type="nucleotide sequence ID" value="NZ_JSEG01000017.1"/>
</dbReference>